<dbReference type="InterPro" id="IPR010982">
    <property type="entry name" value="Lambda_DNA-bd_dom_sf"/>
</dbReference>
<dbReference type="AlphaFoldDB" id="A0A7X6MBK2"/>
<protein>
    <submittedName>
        <fullName evidence="2">Helix-turn-helix domain-containing protein</fullName>
    </submittedName>
</protein>
<reference evidence="2 3" key="1">
    <citation type="submission" date="2020-04" db="EMBL/GenBank/DDBJ databases">
        <title>MicrobeNet Type strains.</title>
        <authorList>
            <person name="Nicholson A.C."/>
        </authorList>
    </citation>
    <scope>NUCLEOTIDE SEQUENCE [LARGE SCALE GENOMIC DNA]</scope>
    <source>
        <strain evidence="2 3">ATCC 23612</strain>
    </source>
</reference>
<organism evidence="2 3">
    <name type="scientific">Nocardiopsis alborubida</name>
    <dbReference type="NCBI Taxonomy" id="146802"/>
    <lineage>
        <taxon>Bacteria</taxon>
        <taxon>Bacillati</taxon>
        <taxon>Actinomycetota</taxon>
        <taxon>Actinomycetes</taxon>
        <taxon>Streptosporangiales</taxon>
        <taxon>Nocardiopsidaceae</taxon>
        <taxon>Nocardiopsis</taxon>
    </lineage>
</organism>
<proteinExistence type="predicted"/>
<dbReference type="Proteomes" id="UP000553209">
    <property type="component" value="Unassembled WGS sequence"/>
</dbReference>
<dbReference type="SMART" id="SM00530">
    <property type="entry name" value="HTH_XRE"/>
    <property type="match status" value="1"/>
</dbReference>
<dbReference type="Gene3D" id="1.10.260.40">
    <property type="entry name" value="lambda repressor-like DNA-binding domains"/>
    <property type="match status" value="1"/>
</dbReference>
<name>A0A7X6MBK2_9ACTN</name>
<dbReference type="CDD" id="cd00093">
    <property type="entry name" value="HTH_XRE"/>
    <property type="match status" value="1"/>
</dbReference>
<gene>
    <name evidence="2" type="ORF">HGB44_03460</name>
</gene>
<accession>A0A7X6MBK2</accession>
<dbReference type="GO" id="GO:0003677">
    <property type="term" value="F:DNA binding"/>
    <property type="evidence" value="ECO:0007669"/>
    <property type="project" value="InterPro"/>
</dbReference>
<dbReference type="Pfam" id="PF01381">
    <property type="entry name" value="HTH_3"/>
    <property type="match status" value="1"/>
</dbReference>
<dbReference type="PROSITE" id="PS50943">
    <property type="entry name" value="HTH_CROC1"/>
    <property type="match status" value="1"/>
</dbReference>
<dbReference type="SUPFAM" id="SSF47413">
    <property type="entry name" value="lambda repressor-like DNA-binding domains"/>
    <property type="match status" value="1"/>
</dbReference>
<evidence type="ECO:0000313" key="2">
    <source>
        <dbReference type="EMBL" id="NKY96735.1"/>
    </source>
</evidence>
<feature type="domain" description="HTH cro/C1-type" evidence="1">
    <location>
        <begin position="46"/>
        <end position="100"/>
    </location>
</feature>
<dbReference type="EMBL" id="JAAXPG010000002">
    <property type="protein sequence ID" value="NKY96735.1"/>
    <property type="molecule type" value="Genomic_DNA"/>
</dbReference>
<evidence type="ECO:0000313" key="3">
    <source>
        <dbReference type="Proteomes" id="UP000553209"/>
    </source>
</evidence>
<comment type="caution">
    <text evidence="2">The sequence shown here is derived from an EMBL/GenBank/DDBJ whole genome shotgun (WGS) entry which is preliminary data.</text>
</comment>
<keyword evidence="3" id="KW-1185">Reference proteome</keyword>
<sequence length="436" mass="47003">MGTASCANCGRPHQASVSACACIPVWFWAEPDVTHAVERGEAAEVIRLLRRRVRGLTQEHIGTMCDLSQSTISRVESGRDLEGTRAQRVLEGLGAPTVDVTGEDAAHPVPVPPATGTDVVADTRLAALRRTVHTYDLPEDGPIRPLGQLRRYVAAVVQDRLNSRYERLLDLLPTLLPELTRALHTHHGTQRAHAARLLVQTYRAADAIADKRGLHDLSAHLIHIMRWAAAQTDDETVQAMVAYVRAETFFTTHSFELGRRHLDTTADRLTLASPHAQATYGALHMRAAVLAARGGDLDQGRDHLAEARQAAASTAEGVYAGTAFGPASVRIHEVTLAVDSGEPVDALAAAAGWTPPLTLPAERRSHFYVDLARAQAGTGRPELALSALESAWQTAPEHTRVHPQVYGLLTDLVRGPSRQRSAATAFAITAGIPLPT</sequence>
<dbReference type="InterPro" id="IPR001387">
    <property type="entry name" value="Cro/C1-type_HTH"/>
</dbReference>
<evidence type="ECO:0000259" key="1">
    <source>
        <dbReference type="PROSITE" id="PS50943"/>
    </source>
</evidence>